<dbReference type="InterPro" id="IPR016161">
    <property type="entry name" value="Ald_DH/histidinol_DH"/>
</dbReference>
<dbReference type="PANTHER" id="PTHR42991">
    <property type="entry name" value="ALDEHYDE DEHYDROGENASE"/>
    <property type="match status" value="1"/>
</dbReference>
<evidence type="ECO:0000256" key="2">
    <source>
        <dbReference type="ARBA" id="ARBA00023002"/>
    </source>
</evidence>
<dbReference type="AlphaFoldDB" id="A0A523XND9"/>
<comment type="caution">
    <text evidence="4">The sequence shown here is derived from an EMBL/GenBank/DDBJ whole genome shotgun (WGS) entry which is preliminary data.</text>
</comment>
<dbReference type="InterPro" id="IPR016162">
    <property type="entry name" value="Ald_DH_N"/>
</dbReference>
<evidence type="ECO:0000259" key="3">
    <source>
        <dbReference type="Pfam" id="PF00171"/>
    </source>
</evidence>
<proteinExistence type="inferred from homology"/>
<dbReference type="GO" id="GO:0008911">
    <property type="term" value="F:lactaldehyde dehydrogenase (NAD+) activity"/>
    <property type="evidence" value="ECO:0007669"/>
    <property type="project" value="TreeGrafter"/>
</dbReference>
<dbReference type="SUPFAM" id="SSF53720">
    <property type="entry name" value="ALDH-like"/>
    <property type="match status" value="1"/>
</dbReference>
<feature type="domain" description="Aldehyde dehydrogenase" evidence="3">
    <location>
        <begin position="9"/>
        <end position="203"/>
    </location>
</feature>
<evidence type="ECO:0000256" key="1">
    <source>
        <dbReference type="ARBA" id="ARBA00009986"/>
    </source>
</evidence>
<organism evidence="4 5">
    <name type="scientific">candidate division TA06 bacterium</name>
    <dbReference type="NCBI Taxonomy" id="2250710"/>
    <lineage>
        <taxon>Bacteria</taxon>
        <taxon>Bacteria division TA06</taxon>
    </lineage>
</organism>
<keyword evidence="2" id="KW-0560">Oxidoreductase</keyword>
<evidence type="ECO:0000313" key="5">
    <source>
        <dbReference type="Proteomes" id="UP000315534"/>
    </source>
</evidence>
<accession>A0A523XND9</accession>
<feature type="non-terminal residue" evidence="4">
    <location>
        <position position="204"/>
    </location>
</feature>
<dbReference type="Gene3D" id="3.40.605.10">
    <property type="entry name" value="Aldehyde Dehydrogenase, Chain A, domain 1"/>
    <property type="match status" value="1"/>
</dbReference>
<dbReference type="EMBL" id="SOIP01000300">
    <property type="protein sequence ID" value="TET80782.1"/>
    <property type="molecule type" value="Genomic_DNA"/>
</dbReference>
<reference evidence="4 5" key="1">
    <citation type="submission" date="2019-03" db="EMBL/GenBank/DDBJ databases">
        <title>Metabolic potential of uncultured bacteria and archaea associated with petroleum seepage in deep-sea sediments.</title>
        <authorList>
            <person name="Dong X."/>
            <person name="Hubert C."/>
        </authorList>
    </citation>
    <scope>NUCLEOTIDE SEQUENCE [LARGE SCALE GENOMIC DNA]</scope>
    <source>
        <strain evidence="4">E29_bin36</strain>
    </source>
</reference>
<dbReference type="InterPro" id="IPR051020">
    <property type="entry name" value="ALDH-related_metabolic_enz"/>
</dbReference>
<dbReference type="Proteomes" id="UP000315534">
    <property type="component" value="Unassembled WGS sequence"/>
</dbReference>
<gene>
    <name evidence="4" type="ORF">E3J38_04985</name>
</gene>
<dbReference type="InterPro" id="IPR015590">
    <property type="entry name" value="Aldehyde_DH_dom"/>
</dbReference>
<sequence length="204" mass="21737">MKMLIGGEWIEKKEKIEVLNPYDQSVVDIVPRADAKDLDRAINSAEIGLKEISAISSYDRSQILSRAADLIRKRADEMATTMSKEVGKTLKEAKGEVSRAVQTITLSSEEAKRIYGETIPFDAAPGGQHKMGFAMRVPVGVIAAISPFNFPLNLVCHKVGPALAAGNSVILKPASATPLSALLLAEVLLEAGLPANSLNVITGS</sequence>
<name>A0A523XND9_UNCT6</name>
<comment type="similarity">
    <text evidence="1">Belongs to the aldehyde dehydrogenase family.</text>
</comment>
<dbReference type="Pfam" id="PF00171">
    <property type="entry name" value="Aldedh"/>
    <property type="match status" value="1"/>
</dbReference>
<dbReference type="PANTHER" id="PTHR42991:SF1">
    <property type="entry name" value="ALDEHYDE DEHYDROGENASE"/>
    <property type="match status" value="1"/>
</dbReference>
<protein>
    <submittedName>
        <fullName evidence="4">Aldehyde dehydrogenase family protein</fullName>
    </submittedName>
</protein>
<evidence type="ECO:0000313" key="4">
    <source>
        <dbReference type="EMBL" id="TET80782.1"/>
    </source>
</evidence>